<accession>A0ABV7ART1</accession>
<organism evidence="2 3">
    <name type="scientific">Azotobacter bryophylli</name>
    <dbReference type="NCBI Taxonomy" id="1986537"/>
    <lineage>
        <taxon>Bacteria</taxon>
        <taxon>Pseudomonadati</taxon>
        <taxon>Pseudomonadota</taxon>
        <taxon>Gammaproteobacteria</taxon>
        <taxon>Pseudomonadales</taxon>
        <taxon>Pseudomonadaceae</taxon>
        <taxon>Azotobacter</taxon>
    </lineage>
</organism>
<protein>
    <submittedName>
        <fullName evidence="2">DUF4345 family protein</fullName>
    </submittedName>
</protein>
<comment type="caution">
    <text evidence="2">The sequence shown here is derived from an EMBL/GenBank/DDBJ whole genome shotgun (WGS) entry which is preliminary data.</text>
</comment>
<reference evidence="3" key="1">
    <citation type="journal article" date="2019" name="Int. J. Syst. Evol. Microbiol.">
        <title>The Global Catalogue of Microorganisms (GCM) 10K type strain sequencing project: providing services to taxonomists for standard genome sequencing and annotation.</title>
        <authorList>
            <consortium name="The Broad Institute Genomics Platform"/>
            <consortium name="The Broad Institute Genome Sequencing Center for Infectious Disease"/>
            <person name="Wu L."/>
            <person name="Ma J."/>
        </authorList>
    </citation>
    <scope>NUCLEOTIDE SEQUENCE [LARGE SCALE GENOMIC DNA]</scope>
    <source>
        <strain evidence="3">KCTC 62195</strain>
    </source>
</reference>
<feature type="transmembrane region" description="Helical" evidence="1">
    <location>
        <begin position="45"/>
        <end position="63"/>
    </location>
</feature>
<sequence length="164" mass="18025">MLFARIVLLVQVLVLAGLGLAYWLNPYEMANLNGMLLMETGSVSNTRVYYGGLQLGLALFLLWSMRRLERLGDALVLLILLQSSLVLARLGALWLDGGILRDLDLSSLLYKLVSAGLAALALYRLRRELAEPPLLTERIGDDGDLDQLVPLGRPEPRGLTAGLR</sequence>
<dbReference type="EMBL" id="JBHRSJ010000012">
    <property type="protein sequence ID" value="MFC2971803.1"/>
    <property type="molecule type" value="Genomic_DNA"/>
</dbReference>
<dbReference type="Proteomes" id="UP001595457">
    <property type="component" value="Unassembled WGS sequence"/>
</dbReference>
<evidence type="ECO:0000313" key="2">
    <source>
        <dbReference type="EMBL" id="MFC2971803.1"/>
    </source>
</evidence>
<dbReference type="Pfam" id="PF14248">
    <property type="entry name" value="DUF4345"/>
    <property type="match status" value="1"/>
</dbReference>
<name>A0ABV7ART1_9GAMM</name>
<keyword evidence="1" id="KW-0472">Membrane</keyword>
<keyword evidence="1" id="KW-0812">Transmembrane</keyword>
<proteinExistence type="predicted"/>
<gene>
    <name evidence="2" type="ORF">ACFOJE_06195</name>
</gene>
<evidence type="ECO:0000256" key="1">
    <source>
        <dbReference type="SAM" id="Phobius"/>
    </source>
</evidence>
<keyword evidence="3" id="KW-1185">Reference proteome</keyword>
<dbReference type="RefSeq" id="WP_377813416.1">
    <property type="nucleotide sequence ID" value="NZ_JBHRSJ010000012.1"/>
</dbReference>
<dbReference type="InterPro" id="IPR025597">
    <property type="entry name" value="DUF4345"/>
</dbReference>
<keyword evidence="1" id="KW-1133">Transmembrane helix</keyword>
<feature type="transmembrane region" description="Helical" evidence="1">
    <location>
        <begin position="75"/>
        <end position="95"/>
    </location>
</feature>
<evidence type="ECO:0000313" key="3">
    <source>
        <dbReference type="Proteomes" id="UP001595457"/>
    </source>
</evidence>
<feature type="transmembrane region" description="Helical" evidence="1">
    <location>
        <begin position="107"/>
        <end position="125"/>
    </location>
</feature>